<feature type="active site" evidence="8">
    <location>
        <position position="205"/>
    </location>
</feature>
<comment type="subunit">
    <text evidence="8">Part of the FGAM synthase complex composed of 1 PurL, 1 PurQ and 2 PurS subunits.</text>
</comment>
<proteinExistence type="inferred from homology"/>
<dbReference type="PANTHER" id="PTHR47552">
    <property type="entry name" value="PHOSPHORIBOSYLFORMYLGLYCINAMIDINE SYNTHASE SUBUNIT PURQ"/>
    <property type="match status" value="1"/>
</dbReference>
<feature type="active site" evidence="8">
    <location>
        <position position="203"/>
    </location>
</feature>
<dbReference type="OrthoDB" id="9804441at2"/>
<dbReference type="NCBIfam" id="TIGR01737">
    <property type="entry name" value="FGAM_synth_I"/>
    <property type="match status" value="1"/>
</dbReference>
<comment type="catalytic activity">
    <reaction evidence="8">
        <text>N(2)-formyl-N(1)-(5-phospho-beta-D-ribosyl)glycinamide + L-glutamine + ATP + H2O = 2-formamido-N(1)-(5-O-phospho-beta-D-ribosyl)acetamidine + L-glutamate + ADP + phosphate + H(+)</text>
        <dbReference type="Rhea" id="RHEA:17129"/>
        <dbReference type="ChEBI" id="CHEBI:15377"/>
        <dbReference type="ChEBI" id="CHEBI:15378"/>
        <dbReference type="ChEBI" id="CHEBI:29985"/>
        <dbReference type="ChEBI" id="CHEBI:30616"/>
        <dbReference type="ChEBI" id="CHEBI:43474"/>
        <dbReference type="ChEBI" id="CHEBI:58359"/>
        <dbReference type="ChEBI" id="CHEBI:147286"/>
        <dbReference type="ChEBI" id="CHEBI:147287"/>
        <dbReference type="ChEBI" id="CHEBI:456216"/>
        <dbReference type="EC" id="6.3.5.3"/>
    </reaction>
</comment>
<dbReference type="RefSeq" id="WP_119360676.1">
    <property type="nucleotide sequence ID" value="NZ_QWKZ01000076.1"/>
</dbReference>
<dbReference type="GO" id="GO:0005524">
    <property type="term" value="F:ATP binding"/>
    <property type="evidence" value="ECO:0007669"/>
    <property type="project" value="UniProtKB-KW"/>
</dbReference>
<keyword evidence="10" id="KW-1185">Reference proteome</keyword>
<dbReference type="SUPFAM" id="SSF52317">
    <property type="entry name" value="Class I glutamine amidotransferase-like"/>
    <property type="match status" value="1"/>
</dbReference>
<reference evidence="9 10" key="1">
    <citation type="submission" date="2018-08" db="EMBL/GenBank/DDBJ databases">
        <title>Meiothermus luteus KCTC 52599 genome sequencing project.</title>
        <authorList>
            <person name="Da Costa M.S."/>
            <person name="Albuquerque L."/>
            <person name="Raposo P."/>
            <person name="Froufe H.J.C."/>
            <person name="Barroso C.S."/>
            <person name="Egas C."/>
        </authorList>
    </citation>
    <scope>NUCLEOTIDE SEQUENCE [LARGE SCALE GENOMIC DNA]</scope>
    <source>
        <strain evidence="9 10">KCTC 52599</strain>
    </source>
</reference>
<evidence type="ECO:0000256" key="6">
    <source>
        <dbReference type="ARBA" id="ARBA00022840"/>
    </source>
</evidence>
<dbReference type="GO" id="GO:0005737">
    <property type="term" value="C:cytoplasm"/>
    <property type="evidence" value="ECO:0007669"/>
    <property type="project" value="UniProtKB-SubCell"/>
</dbReference>
<dbReference type="PANTHER" id="PTHR47552:SF1">
    <property type="entry name" value="PHOSPHORIBOSYLFORMYLGLYCINAMIDINE SYNTHASE SUBUNIT PURQ"/>
    <property type="match status" value="1"/>
</dbReference>
<evidence type="ECO:0000256" key="8">
    <source>
        <dbReference type="HAMAP-Rule" id="MF_00421"/>
    </source>
</evidence>
<evidence type="ECO:0000256" key="3">
    <source>
        <dbReference type="ARBA" id="ARBA00022741"/>
    </source>
</evidence>
<evidence type="ECO:0000313" key="10">
    <source>
        <dbReference type="Proteomes" id="UP000265800"/>
    </source>
</evidence>
<keyword evidence="3 8" id="KW-0547">Nucleotide-binding</keyword>
<feature type="active site" description="Nucleophile" evidence="8">
    <location>
        <position position="85"/>
    </location>
</feature>
<dbReference type="EMBL" id="QWKZ01000076">
    <property type="protein sequence ID" value="RIH83630.1"/>
    <property type="molecule type" value="Genomic_DNA"/>
</dbReference>
<dbReference type="PIRSF" id="PIRSF001586">
    <property type="entry name" value="FGAM_synth_I"/>
    <property type="match status" value="1"/>
</dbReference>
<dbReference type="UniPathway" id="UPA00074">
    <property type="reaction ID" value="UER00128"/>
</dbReference>
<name>A0A399EJY5_9DEIN</name>
<keyword evidence="2 8" id="KW-0436">Ligase</keyword>
<dbReference type="GO" id="GO:0006189">
    <property type="term" value="P:'de novo' IMP biosynthetic process"/>
    <property type="evidence" value="ECO:0007669"/>
    <property type="project" value="UniProtKB-UniRule"/>
</dbReference>
<comment type="function">
    <text evidence="8">Part of the phosphoribosylformylglycinamidine synthase complex involved in the purines biosynthetic pathway. Catalyzes the ATP-dependent conversion of formylglycinamide ribonucleotide (FGAR) and glutamine to yield formylglycinamidine ribonucleotide (FGAM) and glutamate. The FGAM synthase complex is composed of three subunits. PurQ produces an ammonia molecule by converting glutamine to glutamate. PurL transfers the ammonia molecule to FGAR to form FGAM in an ATP-dependent manner. PurS interacts with PurQ and PurL and is thought to assist in the transfer of the ammonia molecule from PurQ to PurL.</text>
</comment>
<dbReference type="SMART" id="SM01211">
    <property type="entry name" value="GATase_5"/>
    <property type="match status" value="1"/>
</dbReference>
<accession>A0A399EJY5</accession>
<evidence type="ECO:0000256" key="1">
    <source>
        <dbReference type="ARBA" id="ARBA00022490"/>
    </source>
</evidence>
<dbReference type="HAMAP" id="MF_00421">
    <property type="entry name" value="PurQ"/>
    <property type="match status" value="1"/>
</dbReference>
<keyword evidence="7 8" id="KW-0315">Glutamine amidotransferase</keyword>
<dbReference type="EC" id="6.3.5.3" evidence="8"/>
<dbReference type="Gene3D" id="3.40.50.880">
    <property type="match status" value="1"/>
</dbReference>
<dbReference type="FunFam" id="3.40.50.880:FF:000019">
    <property type="entry name" value="Phosphoribosylformylglycinamidine synthase subunit PurQ"/>
    <property type="match status" value="1"/>
</dbReference>
<organism evidence="9 10">
    <name type="scientific">Meiothermus luteus</name>
    <dbReference type="NCBI Taxonomy" id="2026184"/>
    <lineage>
        <taxon>Bacteria</taxon>
        <taxon>Thermotogati</taxon>
        <taxon>Deinococcota</taxon>
        <taxon>Deinococci</taxon>
        <taxon>Thermales</taxon>
        <taxon>Thermaceae</taxon>
        <taxon>Meiothermus</taxon>
    </lineage>
</organism>
<keyword evidence="1 8" id="KW-0963">Cytoplasm</keyword>
<dbReference type="PROSITE" id="PS51273">
    <property type="entry name" value="GATASE_TYPE_1"/>
    <property type="match status" value="1"/>
</dbReference>
<evidence type="ECO:0000256" key="2">
    <source>
        <dbReference type="ARBA" id="ARBA00022598"/>
    </source>
</evidence>
<comment type="subcellular location">
    <subcellularLocation>
        <location evidence="8">Cytoplasm</location>
    </subcellularLocation>
</comment>
<comment type="caution">
    <text evidence="9">The sequence shown here is derived from an EMBL/GenBank/DDBJ whole genome shotgun (WGS) entry which is preliminary data.</text>
</comment>
<keyword evidence="5 8" id="KW-0378">Hydrolase</keyword>
<dbReference type="InterPro" id="IPR010075">
    <property type="entry name" value="PRibForGlyAmidine_synth_PurQ"/>
</dbReference>
<comment type="catalytic activity">
    <reaction evidence="8">
        <text>L-glutamine + H2O = L-glutamate + NH4(+)</text>
        <dbReference type="Rhea" id="RHEA:15889"/>
        <dbReference type="ChEBI" id="CHEBI:15377"/>
        <dbReference type="ChEBI" id="CHEBI:28938"/>
        <dbReference type="ChEBI" id="CHEBI:29985"/>
        <dbReference type="ChEBI" id="CHEBI:58359"/>
        <dbReference type="EC" id="3.5.1.2"/>
    </reaction>
</comment>
<evidence type="ECO:0000313" key="9">
    <source>
        <dbReference type="EMBL" id="RIH83630.1"/>
    </source>
</evidence>
<dbReference type="GO" id="GO:0004642">
    <property type="term" value="F:phosphoribosylformylglycinamidine synthase activity"/>
    <property type="evidence" value="ECO:0007669"/>
    <property type="project" value="UniProtKB-UniRule"/>
</dbReference>
<protein>
    <recommendedName>
        <fullName evidence="8">Phosphoribosylformylglycinamidine synthase subunit PurQ</fullName>
        <shortName evidence="8">FGAM synthase</shortName>
        <ecNumber evidence="8">6.3.5.3</ecNumber>
    </recommendedName>
    <alternativeName>
        <fullName evidence="8">Formylglycinamide ribonucleotide amidotransferase subunit I</fullName>
        <shortName evidence="8">FGAR amidotransferase I</shortName>
        <shortName evidence="8">FGAR-AT I</shortName>
    </alternativeName>
    <alternativeName>
        <fullName evidence="8">Glutaminase PurQ</fullName>
        <ecNumber evidence="8">3.5.1.2</ecNumber>
    </alternativeName>
    <alternativeName>
        <fullName evidence="8">Phosphoribosylformylglycinamidine synthase subunit I</fullName>
    </alternativeName>
</protein>
<dbReference type="EC" id="3.5.1.2" evidence="8"/>
<dbReference type="InterPro" id="IPR029062">
    <property type="entry name" value="Class_I_gatase-like"/>
</dbReference>
<comment type="pathway">
    <text evidence="8">Purine metabolism; IMP biosynthesis via de novo pathway; 5-amino-1-(5-phospho-D-ribosyl)imidazole from N(2)-formyl-N(1)-(5-phospho-D-ribosyl)glycinamide: step 1/2.</text>
</comment>
<dbReference type="Proteomes" id="UP000265800">
    <property type="component" value="Unassembled WGS sequence"/>
</dbReference>
<keyword evidence="6 8" id="KW-0067">ATP-binding</keyword>
<dbReference type="AlphaFoldDB" id="A0A399EJY5"/>
<evidence type="ECO:0000256" key="5">
    <source>
        <dbReference type="ARBA" id="ARBA00022801"/>
    </source>
</evidence>
<keyword evidence="4 8" id="KW-0658">Purine biosynthesis</keyword>
<evidence type="ECO:0000256" key="7">
    <source>
        <dbReference type="ARBA" id="ARBA00022962"/>
    </source>
</evidence>
<dbReference type="Pfam" id="PF13507">
    <property type="entry name" value="GATase_5"/>
    <property type="match status" value="1"/>
</dbReference>
<dbReference type="NCBIfam" id="NF002957">
    <property type="entry name" value="PRK03619.1"/>
    <property type="match status" value="1"/>
</dbReference>
<dbReference type="CDD" id="cd01740">
    <property type="entry name" value="GATase1_FGAR_AT"/>
    <property type="match status" value="1"/>
</dbReference>
<gene>
    <name evidence="8 9" type="primary">purQ</name>
    <name evidence="9" type="ORF">Mlute_02128</name>
</gene>
<evidence type="ECO:0000256" key="4">
    <source>
        <dbReference type="ARBA" id="ARBA00022755"/>
    </source>
</evidence>
<sequence length="233" mass="25260">MRVAVVQFPGSNCDQDTLWALRLVGLQAELVWHTEGSLEGFQAAILPGGFSYGDYLRAGALAKFSPVMQEVRRLASRGYPVVGICNGFQVLTEAGLLPGALLANTNLHFTCKEVFVRVERIDLPFTSGYSPGQLLRLPIAHGEGRYYADAETLERLEQNHQVVFRYAPPPSTPEATGYNPNGSLHDIAGIVNEKGNVLGMMPHPERAVEEVLGGTDGLGLFRSLKAALEVLLA</sequence>
<dbReference type="GO" id="GO:0004359">
    <property type="term" value="F:glutaminase activity"/>
    <property type="evidence" value="ECO:0007669"/>
    <property type="project" value="UniProtKB-EC"/>
</dbReference>